<keyword evidence="2" id="KW-0964">Secreted</keyword>
<proteinExistence type="predicted"/>
<evidence type="ECO:0000256" key="1">
    <source>
        <dbReference type="ARBA" id="ARBA00004613"/>
    </source>
</evidence>
<dbReference type="AlphaFoldDB" id="A0A2T7PDZ2"/>
<dbReference type="EMBL" id="PZQS01000004">
    <property type="protein sequence ID" value="PVD31635.1"/>
    <property type="molecule type" value="Genomic_DNA"/>
</dbReference>
<dbReference type="GO" id="GO:0006644">
    <property type="term" value="P:phospholipid metabolic process"/>
    <property type="evidence" value="ECO:0007669"/>
    <property type="project" value="InterPro"/>
</dbReference>
<accession>A0A2T7PDZ2</accession>
<evidence type="ECO:0000256" key="2">
    <source>
        <dbReference type="ARBA" id="ARBA00022525"/>
    </source>
</evidence>
<dbReference type="InterPro" id="IPR033113">
    <property type="entry name" value="PLA2_histidine"/>
</dbReference>
<comment type="subcellular location">
    <subcellularLocation>
        <location evidence="1">Secreted</location>
    </subcellularLocation>
</comment>
<dbReference type="GO" id="GO:0050482">
    <property type="term" value="P:arachidonate secretion"/>
    <property type="evidence" value="ECO:0007669"/>
    <property type="project" value="InterPro"/>
</dbReference>
<dbReference type="InterPro" id="IPR036444">
    <property type="entry name" value="PLipase_A2_dom_sf"/>
</dbReference>
<feature type="domain" description="Phospholipase A2-like central" evidence="3">
    <location>
        <begin position="7"/>
        <end position="65"/>
    </location>
</feature>
<protein>
    <recommendedName>
        <fullName evidence="3">Phospholipase A2-like central domain-containing protein</fullName>
    </recommendedName>
</protein>
<dbReference type="PANTHER" id="PTHR12253">
    <property type="entry name" value="RH14732P"/>
    <property type="match status" value="1"/>
</dbReference>
<gene>
    <name evidence="4" type="ORF">C0Q70_07052</name>
</gene>
<dbReference type="STRING" id="400727.A0A2T7PDZ2"/>
<dbReference type="PROSITE" id="PS00118">
    <property type="entry name" value="PA2_HIS"/>
    <property type="match status" value="1"/>
</dbReference>
<sequence length="65" mass="7805">MRELRAVCGDGDIAEDEKDLGYDEALDSCCREHDHCPHVIPRLTWHYKLFNYYLHTLLHCRCDRR</sequence>
<dbReference type="InterPro" id="IPR016090">
    <property type="entry name" value="PLA2-like_dom"/>
</dbReference>
<dbReference type="GO" id="GO:0004623">
    <property type="term" value="F:phospholipase A2 activity"/>
    <property type="evidence" value="ECO:0007669"/>
    <property type="project" value="InterPro"/>
</dbReference>
<dbReference type="OrthoDB" id="6075074at2759"/>
<organism evidence="4 5">
    <name type="scientific">Pomacea canaliculata</name>
    <name type="common">Golden apple snail</name>
    <dbReference type="NCBI Taxonomy" id="400727"/>
    <lineage>
        <taxon>Eukaryota</taxon>
        <taxon>Metazoa</taxon>
        <taxon>Spiralia</taxon>
        <taxon>Lophotrochozoa</taxon>
        <taxon>Mollusca</taxon>
        <taxon>Gastropoda</taxon>
        <taxon>Caenogastropoda</taxon>
        <taxon>Architaenioglossa</taxon>
        <taxon>Ampullarioidea</taxon>
        <taxon>Ampullariidae</taxon>
        <taxon>Pomacea</taxon>
    </lineage>
</organism>
<dbReference type="Pfam" id="PF05826">
    <property type="entry name" value="Phospholip_A2_2"/>
    <property type="match status" value="1"/>
</dbReference>
<evidence type="ECO:0000259" key="3">
    <source>
        <dbReference type="Pfam" id="PF05826"/>
    </source>
</evidence>
<reference evidence="4 5" key="1">
    <citation type="submission" date="2018-04" db="EMBL/GenBank/DDBJ databases">
        <title>The genome of golden apple snail Pomacea canaliculata provides insight into stress tolerance and invasive adaptation.</title>
        <authorList>
            <person name="Liu C."/>
            <person name="Liu B."/>
            <person name="Ren Y."/>
            <person name="Zhang Y."/>
            <person name="Wang H."/>
            <person name="Li S."/>
            <person name="Jiang F."/>
            <person name="Yin L."/>
            <person name="Zhang G."/>
            <person name="Qian W."/>
            <person name="Fan W."/>
        </authorList>
    </citation>
    <scope>NUCLEOTIDE SEQUENCE [LARGE SCALE GENOMIC DNA]</scope>
    <source>
        <strain evidence="4">SZHN2017</strain>
        <tissue evidence="4">Muscle</tissue>
    </source>
</reference>
<dbReference type="SUPFAM" id="SSF48619">
    <property type="entry name" value="Phospholipase A2, PLA2"/>
    <property type="match status" value="1"/>
</dbReference>
<dbReference type="Proteomes" id="UP000245119">
    <property type="component" value="Linkage Group LG4"/>
</dbReference>
<dbReference type="Gene3D" id="1.20.90.10">
    <property type="entry name" value="Phospholipase A2 domain"/>
    <property type="match status" value="1"/>
</dbReference>
<dbReference type="GO" id="GO:0005576">
    <property type="term" value="C:extracellular region"/>
    <property type="evidence" value="ECO:0007669"/>
    <property type="project" value="UniProtKB-SubCell"/>
</dbReference>
<evidence type="ECO:0000313" key="4">
    <source>
        <dbReference type="EMBL" id="PVD31635.1"/>
    </source>
</evidence>
<evidence type="ECO:0000313" key="5">
    <source>
        <dbReference type="Proteomes" id="UP000245119"/>
    </source>
</evidence>
<comment type="caution">
    <text evidence="4">The sequence shown here is derived from an EMBL/GenBank/DDBJ whole genome shotgun (WGS) entry which is preliminary data.</text>
</comment>
<keyword evidence="5" id="KW-1185">Reference proteome</keyword>
<name>A0A2T7PDZ2_POMCA</name>